<dbReference type="PANTHER" id="PTHR43244:SF1">
    <property type="entry name" value="5,10-METHYLENETETRAHYDROMETHANOPTERIN REDUCTASE"/>
    <property type="match status" value="1"/>
</dbReference>
<evidence type="ECO:0000259" key="2">
    <source>
        <dbReference type="Pfam" id="PF00296"/>
    </source>
</evidence>
<keyword evidence="4" id="KW-1185">Reference proteome</keyword>
<reference evidence="3 4" key="1">
    <citation type="journal article" date="2014" name="Nature">
        <title>An environmental bacterial taxon with a large and distinct metabolic repertoire.</title>
        <authorList>
            <person name="Wilson M.C."/>
            <person name="Mori T."/>
            <person name="Ruckert C."/>
            <person name="Uria A.R."/>
            <person name="Helf M.J."/>
            <person name="Takada K."/>
            <person name="Gernert C."/>
            <person name="Steffens U.A."/>
            <person name="Heycke N."/>
            <person name="Schmitt S."/>
            <person name="Rinke C."/>
            <person name="Helfrich E.J."/>
            <person name="Brachmann A.O."/>
            <person name="Gurgui C."/>
            <person name="Wakimoto T."/>
            <person name="Kracht M."/>
            <person name="Crusemann M."/>
            <person name="Hentschel U."/>
            <person name="Abe I."/>
            <person name="Matsunaga S."/>
            <person name="Kalinowski J."/>
            <person name="Takeyama H."/>
            <person name="Piel J."/>
        </authorList>
    </citation>
    <scope>NUCLEOTIDE SEQUENCE [LARGE SCALE GENOMIC DNA]</scope>
    <source>
        <strain evidence="4">TSY1</strain>
    </source>
</reference>
<evidence type="ECO:0000256" key="1">
    <source>
        <dbReference type="ARBA" id="ARBA00023002"/>
    </source>
</evidence>
<comment type="caution">
    <text evidence="3">The sequence shown here is derived from an EMBL/GenBank/DDBJ whole genome shotgun (WGS) entry which is preliminary data.</text>
</comment>
<dbReference type="SUPFAM" id="SSF51679">
    <property type="entry name" value="Bacterial luciferase-like"/>
    <property type="match status" value="1"/>
</dbReference>
<keyword evidence="1" id="KW-0560">Oxidoreductase</keyword>
<gene>
    <name evidence="3" type="ORF">ETSY1_06525</name>
</gene>
<dbReference type="Gene3D" id="3.20.20.30">
    <property type="entry name" value="Luciferase-like domain"/>
    <property type="match status" value="1"/>
</dbReference>
<dbReference type="Pfam" id="PF00296">
    <property type="entry name" value="Bac_luciferase"/>
    <property type="match status" value="1"/>
</dbReference>
<dbReference type="GO" id="GO:0016705">
    <property type="term" value="F:oxidoreductase activity, acting on paired donors, with incorporation or reduction of molecular oxygen"/>
    <property type="evidence" value="ECO:0007669"/>
    <property type="project" value="InterPro"/>
</dbReference>
<organism evidence="3 4">
    <name type="scientific">Entotheonella factor</name>
    <dbReference type="NCBI Taxonomy" id="1429438"/>
    <lineage>
        <taxon>Bacteria</taxon>
        <taxon>Pseudomonadati</taxon>
        <taxon>Nitrospinota/Tectimicrobiota group</taxon>
        <taxon>Candidatus Tectimicrobiota</taxon>
        <taxon>Candidatus Entotheonellia</taxon>
        <taxon>Candidatus Entotheonellales</taxon>
        <taxon>Candidatus Entotheonellaceae</taxon>
        <taxon>Candidatus Entotheonella</taxon>
    </lineage>
</organism>
<dbReference type="InterPro" id="IPR011251">
    <property type="entry name" value="Luciferase-like_dom"/>
</dbReference>
<dbReference type="AlphaFoldDB" id="W4LV60"/>
<dbReference type="InterPro" id="IPR036661">
    <property type="entry name" value="Luciferase-like_sf"/>
</dbReference>
<dbReference type="PANTHER" id="PTHR43244">
    <property type="match status" value="1"/>
</dbReference>
<dbReference type="HOGENOM" id="CLU_027853_5_3_7"/>
<dbReference type="Proteomes" id="UP000019141">
    <property type="component" value="Unassembled WGS sequence"/>
</dbReference>
<protein>
    <recommendedName>
        <fullName evidence="2">Luciferase-like domain-containing protein</fullName>
    </recommendedName>
</protein>
<evidence type="ECO:0000313" key="4">
    <source>
        <dbReference type="Proteomes" id="UP000019141"/>
    </source>
</evidence>
<dbReference type="InterPro" id="IPR050564">
    <property type="entry name" value="F420-G6PD/mer"/>
</dbReference>
<dbReference type="EMBL" id="AZHW01000208">
    <property type="protein sequence ID" value="ETX01671.1"/>
    <property type="molecule type" value="Genomic_DNA"/>
</dbReference>
<accession>W4LV60</accession>
<proteinExistence type="predicted"/>
<name>W4LV60_ENTF1</name>
<evidence type="ECO:0000313" key="3">
    <source>
        <dbReference type="EMBL" id="ETX01671.1"/>
    </source>
</evidence>
<sequence length="349" mass="38555">MKVTFGVGLSSGDVLPRQENAQKFMDLVKMIDDFGVAAIGTYDSAFIGGDTYVRTTMMALASKQARIGPRPTNPLTREPQVMASYLASIDSLTHGRAFMDIATGDSAVFNMGYKAASRARLEDYVTCVRELLADGESTYQGRPQRVRWAGEAVRSRIPISICAEGPKMLHLSGRIGDGVIAGTGLTREVIEDTISRVHAGAREAGRDPQEVDIWFTTRTSLHEDSTTGIENVKASVSSILNHAMRFGLEGKNLPEELKPIVQEYVDGYVLYDHVLHGGENPKRMEAMRLTDYALNRWALAGNPSDWIKRIEELAEAGATKLWIGSVSGDLDRQTHYMRMFGEQILPHFQ</sequence>
<dbReference type="CDD" id="cd01097">
    <property type="entry name" value="Tetrahydromethanopterin_reductase"/>
    <property type="match status" value="1"/>
</dbReference>
<feature type="domain" description="Luciferase-like" evidence="2">
    <location>
        <begin position="16"/>
        <end position="319"/>
    </location>
</feature>